<protein>
    <submittedName>
        <fullName evidence="2">ShKT domain-containing protein</fullName>
    </submittedName>
</protein>
<organism evidence="1 2">
    <name type="scientific">Rhabditophanes sp. KR3021</name>
    <dbReference type="NCBI Taxonomy" id="114890"/>
    <lineage>
        <taxon>Eukaryota</taxon>
        <taxon>Metazoa</taxon>
        <taxon>Ecdysozoa</taxon>
        <taxon>Nematoda</taxon>
        <taxon>Chromadorea</taxon>
        <taxon>Rhabditida</taxon>
        <taxon>Tylenchina</taxon>
        <taxon>Panagrolaimomorpha</taxon>
        <taxon>Strongyloidoidea</taxon>
        <taxon>Alloionematidae</taxon>
        <taxon>Rhabditophanes</taxon>
    </lineage>
</organism>
<sequence>MIALKFVILLSLVGVSNGLACAADSDCNNPTMFCNNLVCEQMECVFDTCPGDVIPPIIDCDIPSQMCVLIATTTTTTLRPSTTTLKALTTTKAGTTTTKAPTCAKDIATNCVQLKTGGYCSNATYASLMATQCATSCCGIKSVTTTTKVPVVTTTKKSTCVDLSSNCVTLAASNYCTNTAYAQLMSEQCRLSCKMVC</sequence>
<reference evidence="2" key="1">
    <citation type="submission" date="2016-11" db="UniProtKB">
        <authorList>
            <consortium name="WormBaseParasite"/>
        </authorList>
    </citation>
    <scope>IDENTIFICATION</scope>
    <source>
        <strain evidence="2">KR3021</strain>
    </source>
</reference>
<accession>A0AC35TPB4</accession>
<dbReference type="Proteomes" id="UP000095286">
    <property type="component" value="Unplaced"/>
</dbReference>
<evidence type="ECO:0000313" key="1">
    <source>
        <dbReference type="Proteomes" id="UP000095286"/>
    </source>
</evidence>
<proteinExistence type="predicted"/>
<name>A0AC35TPB4_9BILA</name>
<evidence type="ECO:0000313" key="2">
    <source>
        <dbReference type="WBParaSite" id="RSKR_0000258900.1"/>
    </source>
</evidence>
<dbReference type="WBParaSite" id="RSKR_0000258900.1">
    <property type="protein sequence ID" value="RSKR_0000258900.1"/>
    <property type="gene ID" value="RSKR_0000258900"/>
</dbReference>